<dbReference type="InterPro" id="IPR038085">
    <property type="entry name" value="Rnp2-like_sf"/>
</dbReference>
<reference evidence="11" key="1">
    <citation type="submission" date="2022-12" db="EMBL/GenBank/DDBJ databases">
        <authorList>
            <person name="Brejova B."/>
        </authorList>
    </citation>
    <scope>NUCLEOTIDE SEQUENCE</scope>
</reference>
<evidence type="ECO:0000313" key="12">
    <source>
        <dbReference type="Proteomes" id="UP001152885"/>
    </source>
</evidence>
<evidence type="ECO:0000256" key="3">
    <source>
        <dbReference type="ARBA" id="ARBA00010800"/>
    </source>
</evidence>
<dbReference type="InterPro" id="IPR002759">
    <property type="entry name" value="Pop5/Rpp14/Rnp2-like"/>
</dbReference>
<dbReference type="OrthoDB" id="24745at2759"/>
<comment type="caution">
    <text evidence="11">The sequence shown here is derived from an EMBL/GenBank/DDBJ whole genome shotgun (WGS) entry which is preliminary data.</text>
</comment>
<keyword evidence="12" id="KW-1185">Reference proteome</keyword>
<dbReference type="GO" id="GO:0005730">
    <property type="term" value="C:nucleolus"/>
    <property type="evidence" value="ECO:0007669"/>
    <property type="project" value="TreeGrafter"/>
</dbReference>
<dbReference type="Pfam" id="PF01900">
    <property type="entry name" value="RNase_P_Rpp14"/>
    <property type="match status" value="1"/>
</dbReference>
<comment type="catalytic activity">
    <reaction evidence="1 10">
        <text>Endonucleolytic cleavage of RNA, removing 5'-extranucleotides from tRNA precursor.</text>
        <dbReference type="EC" id="3.1.26.5"/>
    </reaction>
</comment>
<comment type="subcellular location">
    <subcellularLocation>
        <location evidence="2">Nucleus</location>
    </subcellularLocation>
</comment>
<dbReference type="FunFam" id="3.30.70.3250:FF:000004">
    <property type="entry name" value="Ribonuclease P/MRP protein subunit POP5"/>
    <property type="match status" value="1"/>
</dbReference>
<dbReference type="InterPro" id="IPR016819">
    <property type="entry name" value="RNase_P/MRP_POP5"/>
</dbReference>
<comment type="function">
    <text evidence="9">Component of ribonuclease P, a protein complex that generates mature tRNA molecules by cleaving their 5'-ends. Also a component of RNase MRP, which cleaves pre-rRNA sequences.</text>
</comment>
<comment type="similarity">
    <text evidence="3 10">Belongs to the eukaryotic/archaeal RNase P protein component 2 family.</text>
</comment>
<protein>
    <recommendedName>
        <fullName evidence="8 10">Ribonuclease P/MRP protein subunit POP5</fullName>
        <ecNumber evidence="4 10">3.1.26.5</ecNumber>
    </recommendedName>
</protein>
<evidence type="ECO:0000256" key="5">
    <source>
        <dbReference type="ARBA" id="ARBA00022694"/>
    </source>
</evidence>
<accession>A0A9W4TW73</accession>
<dbReference type="GO" id="GO:0030681">
    <property type="term" value="C:multimeric ribonuclease P complex"/>
    <property type="evidence" value="ECO:0007669"/>
    <property type="project" value="TreeGrafter"/>
</dbReference>
<keyword evidence="7" id="KW-0539">Nucleus</keyword>
<dbReference type="EC" id="3.1.26.5" evidence="4 10"/>
<dbReference type="PIRSF" id="PIRSF023803">
    <property type="entry name" value="Ribonuclease_P_prd"/>
    <property type="match status" value="1"/>
</dbReference>
<dbReference type="GO" id="GO:0000460">
    <property type="term" value="P:maturation of 5.8S rRNA"/>
    <property type="evidence" value="ECO:0007669"/>
    <property type="project" value="UniProtKB-ARBA"/>
</dbReference>
<dbReference type="PANTHER" id="PTHR15441:SF2">
    <property type="entry name" value="RIBONUCLEASE P_MRP PROTEIN SUBUNIT POP5"/>
    <property type="match status" value="1"/>
</dbReference>
<evidence type="ECO:0000256" key="9">
    <source>
        <dbReference type="ARBA" id="ARBA00055200"/>
    </source>
</evidence>
<proteinExistence type="inferred from homology"/>
<keyword evidence="5 10" id="KW-0819">tRNA processing</keyword>
<dbReference type="GO" id="GO:0004526">
    <property type="term" value="F:ribonuclease P activity"/>
    <property type="evidence" value="ECO:0007669"/>
    <property type="project" value="UniProtKB-EC"/>
</dbReference>
<name>A0A9W4TW73_9ASCO</name>
<dbReference type="PANTHER" id="PTHR15441">
    <property type="entry name" value="RIBONUCLEASE P PROTEIN SUBUNIT P14"/>
    <property type="match status" value="1"/>
</dbReference>
<evidence type="ECO:0000256" key="1">
    <source>
        <dbReference type="ARBA" id="ARBA00000928"/>
    </source>
</evidence>
<evidence type="ECO:0000313" key="11">
    <source>
        <dbReference type="EMBL" id="CAI5758543.1"/>
    </source>
</evidence>
<evidence type="ECO:0000256" key="10">
    <source>
        <dbReference type="PIRNR" id="PIRNR023803"/>
    </source>
</evidence>
<evidence type="ECO:0000256" key="2">
    <source>
        <dbReference type="ARBA" id="ARBA00004123"/>
    </source>
</evidence>
<evidence type="ECO:0000256" key="4">
    <source>
        <dbReference type="ARBA" id="ARBA00012179"/>
    </source>
</evidence>
<dbReference type="SUPFAM" id="SSF160350">
    <property type="entry name" value="Rnp2-like"/>
    <property type="match status" value="1"/>
</dbReference>
<dbReference type="GO" id="GO:0033204">
    <property type="term" value="F:ribonuclease P RNA binding"/>
    <property type="evidence" value="ECO:0007669"/>
    <property type="project" value="InterPro"/>
</dbReference>
<dbReference type="EMBL" id="CANTUO010000003">
    <property type="protein sequence ID" value="CAI5758543.1"/>
    <property type="molecule type" value="Genomic_DNA"/>
</dbReference>
<gene>
    <name evidence="11" type="ORF">CANVERA_P3055</name>
</gene>
<evidence type="ECO:0000256" key="7">
    <source>
        <dbReference type="ARBA" id="ARBA00023242"/>
    </source>
</evidence>
<evidence type="ECO:0000256" key="6">
    <source>
        <dbReference type="ARBA" id="ARBA00022801"/>
    </source>
</evidence>
<sequence length="179" mass="20619">MVRVKHRYILFEILYPPTTNERVTPREDFEAFSTAEQNALFTLHQRAPSTINHKSIMNSIRRSLQDHYGDVGAGSAGMLMNLKYFSNKTSTGIIRCGRAQSDTIIGAMTLIERIDNCYLTFQTLHVSGTIKKCEEYSITRTKQIMCRIGKWQNEQEYIHEFEQISADEDEIEVGDDDNE</sequence>
<evidence type="ECO:0000256" key="8">
    <source>
        <dbReference type="ARBA" id="ARBA00044198"/>
    </source>
</evidence>
<dbReference type="GO" id="GO:0001682">
    <property type="term" value="P:tRNA 5'-leader removal"/>
    <property type="evidence" value="ECO:0007669"/>
    <property type="project" value="InterPro"/>
</dbReference>
<dbReference type="Gene3D" id="3.30.70.3250">
    <property type="entry name" value="Ribonuclease P, Pop5 subunit"/>
    <property type="match status" value="1"/>
</dbReference>
<keyword evidence="6" id="KW-0378">Hydrolase</keyword>
<dbReference type="AlphaFoldDB" id="A0A9W4TW73"/>
<dbReference type="Proteomes" id="UP001152885">
    <property type="component" value="Unassembled WGS sequence"/>
</dbReference>
<organism evidence="11 12">
    <name type="scientific">Candida verbasci</name>
    <dbReference type="NCBI Taxonomy" id="1227364"/>
    <lineage>
        <taxon>Eukaryota</taxon>
        <taxon>Fungi</taxon>
        <taxon>Dikarya</taxon>
        <taxon>Ascomycota</taxon>
        <taxon>Saccharomycotina</taxon>
        <taxon>Pichiomycetes</taxon>
        <taxon>Debaryomycetaceae</taxon>
        <taxon>Candida/Lodderomyces clade</taxon>
        <taxon>Candida</taxon>
    </lineage>
</organism>
<dbReference type="GO" id="GO:0000172">
    <property type="term" value="C:ribonuclease MRP complex"/>
    <property type="evidence" value="ECO:0007669"/>
    <property type="project" value="TreeGrafter"/>
</dbReference>